<evidence type="ECO:0000259" key="2">
    <source>
        <dbReference type="PROSITE" id="PS00497"/>
    </source>
</evidence>
<dbReference type="PANTHER" id="PTHR11474">
    <property type="entry name" value="TYROSINASE FAMILY MEMBER"/>
    <property type="match status" value="1"/>
</dbReference>
<dbReference type="InterPro" id="IPR050316">
    <property type="entry name" value="Tyrosinase/Hemocyanin"/>
</dbReference>
<keyword evidence="1" id="KW-0479">Metal-binding</keyword>
<comment type="caution">
    <text evidence="4">The sequence shown here is derived from an EMBL/GenBank/DDBJ whole genome shotgun (WGS) entry which is preliminary data.</text>
</comment>
<evidence type="ECO:0000259" key="3">
    <source>
        <dbReference type="PROSITE" id="PS00498"/>
    </source>
</evidence>
<keyword evidence="5" id="KW-1185">Reference proteome</keyword>
<proteinExistence type="predicted"/>
<dbReference type="Pfam" id="PF00264">
    <property type="entry name" value="Tyrosinase"/>
    <property type="match status" value="2"/>
</dbReference>
<evidence type="ECO:0000313" key="4">
    <source>
        <dbReference type="EMBL" id="MBK4738142.1"/>
    </source>
</evidence>
<dbReference type="InterPro" id="IPR006311">
    <property type="entry name" value="TAT_signal"/>
</dbReference>
<dbReference type="InterPro" id="IPR002227">
    <property type="entry name" value="Tyrosinase_Cu-bd"/>
</dbReference>
<dbReference type="GO" id="GO:0016491">
    <property type="term" value="F:oxidoreductase activity"/>
    <property type="evidence" value="ECO:0007669"/>
    <property type="project" value="InterPro"/>
</dbReference>
<dbReference type="EMBL" id="JAEPBG010000017">
    <property type="protein sequence ID" value="MBK4738142.1"/>
    <property type="molecule type" value="Genomic_DNA"/>
</dbReference>
<dbReference type="PROSITE" id="PS00497">
    <property type="entry name" value="TYROSINASE_1"/>
    <property type="match status" value="1"/>
</dbReference>
<organism evidence="4 5">
    <name type="scientific">Noviherbaspirillum pedocola</name>
    <dbReference type="NCBI Taxonomy" id="2801341"/>
    <lineage>
        <taxon>Bacteria</taxon>
        <taxon>Pseudomonadati</taxon>
        <taxon>Pseudomonadota</taxon>
        <taxon>Betaproteobacteria</taxon>
        <taxon>Burkholderiales</taxon>
        <taxon>Oxalobacteraceae</taxon>
        <taxon>Noviherbaspirillum</taxon>
    </lineage>
</organism>
<dbReference type="GO" id="GO:0046872">
    <property type="term" value="F:metal ion binding"/>
    <property type="evidence" value="ECO:0007669"/>
    <property type="project" value="UniProtKB-KW"/>
</dbReference>
<accession>A0A934SYN8</accession>
<gene>
    <name evidence="4" type="ORF">JJB74_26260</name>
</gene>
<feature type="domain" description="Tyrosinase copper-binding" evidence="2">
    <location>
        <begin position="83"/>
        <end position="100"/>
    </location>
</feature>
<dbReference type="SUPFAM" id="SSF48056">
    <property type="entry name" value="Di-copper centre-containing domain"/>
    <property type="match status" value="1"/>
</dbReference>
<feature type="domain" description="Tyrosinase copper-binding" evidence="3">
    <location>
        <begin position="200"/>
        <end position="211"/>
    </location>
</feature>
<evidence type="ECO:0000313" key="5">
    <source>
        <dbReference type="Proteomes" id="UP000622890"/>
    </source>
</evidence>
<dbReference type="RefSeq" id="WP_200597098.1">
    <property type="nucleotide sequence ID" value="NZ_JAEPBG010000017.1"/>
</dbReference>
<dbReference type="Proteomes" id="UP000622890">
    <property type="component" value="Unassembled WGS sequence"/>
</dbReference>
<evidence type="ECO:0000256" key="1">
    <source>
        <dbReference type="ARBA" id="ARBA00022723"/>
    </source>
</evidence>
<dbReference type="AlphaFoldDB" id="A0A934SYN8"/>
<dbReference type="PROSITE" id="PS51318">
    <property type="entry name" value="TAT"/>
    <property type="match status" value="1"/>
</dbReference>
<protein>
    <submittedName>
        <fullName evidence="4">Tyrosinase family protein</fullName>
    </submittedName>
</protein>
<sequence length="483" mass="52433">MASFIVTRRDFIKCSASAIAIASFPPLVHAQTKYTRLEWQQFKTTPQYASYINAIRAMRNNTNQNSNGSWQYWSNVHKKYCPHDASYFLAWHRGYLYHFERQLRTISQDPNLTLPYWDYYKYPRIPSEFTDTATNNPLYVQRAGTNVYNALTLAPFASSVVNFQRGTSNAFEPSIESAPHNPVHNLIGGYMANVSTAPLDPIFYLHHANIDRLWNAWALSGGKNVPYTSNPYNSSTSSSYWSGSFTYASNLNLSRYLTYTPTWLNYSNADNTQPSSLPPSASTTTDGSFKLVQAQMQALLTRPAIGNFPAVAARAISATNRSLGGVAGIALTENSVSARIPLTPSNLNTLRSAVAAGASASAGDLRSAKLILDNPRLTGAGANGGFFYNVYVNLPPSGDAGDSQKYFVGTVGPFELSAAQQHGSGSIEYAATDTLAGLLASDLQELTVSFVRVDGGNGPRGQVLSIGELRIEVSTDAPSASGT</sequence>
<reference evidence="4" key="1">
    <citation type="submission" date="2021-01" db="EMBL/GenBank/DDBJ databases">
        <title>Genome sequence of strain Noviherbaspirillum sp. DKR-6.</title>
        <authorList>
            <person name="Chaudhary D.K."/>
        </authorList>
    </citation>
    <scope>NUCLEOTIDE SEQUENCE</scope>
    <source>
        <strain evidence="4">DKR-6</strain>
    </source>
</reference>
<dbReference type="PROSITE" id="PS00498">
    <property type="entry name" value="TYROSINASE_2"/>
    <property type="match status" value="1"/>
</dbReference>
<dbReference type="Gene3D" id="1.10.1280.10">
    <property type="entry name" value="Di-copper center containing domain from catechol oxidase"/>
    <property type="match status" value="2"/>
</dbReference>
<dbReference type="InterPro" id="IPR008922">
    <property type="entry name" value="Di-copper_centre_dom_sf"/>
</dbReference>
<name>A0A934SYN8_9BURK</name>